<comment type="caution">
    <text evidence="2">The sequence shown here is derived from an EMBL/GenBank/DDBJ whole genome shotgun (WGS) entry which is preliminary data.</text>
</comment>
<dbReference type="EMBL" id="LCRH01000010">
    <property type="protein sequence ID" value="KKW33044.1"/>
    <property type="molecule type" value="Genomic_DNA"/>
</dbReference>
<evidence type="ECO:0000256" key="1">
    <source>
        <dbReference type="SAM" id="MobiDB-lite"/>
    </source>
</evidence>
<feature type="non-terminal residue" evidence="2">
    <location>
        <position position="139"/>
    </location>
</feature>
<evidence type="ECO:0000313" key="2">
    <source>
        <dbReference type="EMBL" id="KKW33044.1"/>
    </source>
</evidence>
<sequence>MNLRHLLLAIIVALVGCSQPKSESEPPPQGADEYKPHPAEPEVDMTFVSPEAVEAWRAGIAAQIAEDAAIPHPREIWRYAADFKVDRSRPDPFLGDPAIWDAAGVAQAPGDYGLGSDMPTPTPDQALALEAQDREWDAA</sequence>
<protein>
    <submittedName>
        <fullName evidence="2">Uncharacterized protein</fullName>
    </submittedName>
</protein>
<gene>
    <name evidence="2" type="ORF">UY76_C0010G0001</name>
</gene>
<dbReference type="Proteomes" id="UP000034054">
    <property type="component" value="Unassembled WGS sequence"/>
</dbReference>
<accession>A0A0G2AK93</accession>
<organism evidence="2 3">
    <name type="scientific">Candidatus Uhrbacteria bacterium GW2011_GWA2_52_8d</name>
    <dbReference type="NCBI Taxonomy" id="1618979"/>
    <lineage>
        <taxon>Bacteria</taxon>
        <taxon>Candidatus Uhriibacteriota</taxon>
    </lineage>
</organism>
<feature type="region of interest" description="Disordered" evidence="1">
    <location>
        <begin position="19"/>
        <end position="41"/>
    </location>
</feature>
<dbReference type="AlphaFoldDB" id="A0A0G2AK93"/>
<reference evidence="2 3" key="1">
    <citation type="journal article" date="2015" name="Nature">
        <title>rRNA introns, odd ribosomes, and small enigmatic genomes across a large radiation of phyla.</title>
        <authorList>
            <person name="Brown C.T."/>
            <person name="Hug L.A."/>
            <person name="Thomas B.C."/>
            <person name="Sharon I."/>
            <person name="Castelle C.J."/>
            <person name="Singh A."/>
            <person name="Wilkins M.J."/>
            <person name="Williams K.H."/>
            <person name="Banfield J.F."/>
        </authorList>
    </citation>
    <scope>NUCLEOTIDE SEQUENCE [LARGE SCALE GENOMIC DNA]</scope>
</reference>
<evidence type="ECO:0000313" key="3">
    <source>
        <dbReference type="Proteomes" id="UP000034054"/>
    </source>
</evidence>
<dbReference type="PROSITE" id="PS51257">
    <property type="entry name" value="PROKAR_LIPOPROTEIN"/>
    <property type="match status" value="1"/>
</dbReference>
<name>A0A0G2AK93_9BACT</name>
<proteinExistence type="predicted"/>